<reference evidence="3" key="1">
    <citation type="submission" date="2023-07" db="EMBL/GenBank/DDBJ databases">
        <authorList>
            <person name="Ivanov I."/>
            <person name="Teneva D."/>
            <person name="Stoikov I."/>
        </authorList>
    </citation>
    <scope>NUCLEOTIDE SEQUENCE</scope>
    <source>
        <strain evidence="3">4475</strain>
    </source>
</reference>
<feature type="transmembrane region" description="Helical" evidence="2">
    <location>
        <begin position="13"/>
        <end position="31"/>
    </location>
</feature>
<evidence type="ECO:0000256" key="2">
    <source>
        <dbReference type="SAM" id="Phobius"/>
    </source>
</evidence>
<gene>
    <name evidence="3" type="ORF">BSPP4475_16155</name>
</gene>
<feature type="region of interest" description="Disordered" evidence="1">
    <location>
        <begin position="136"/>
        <end position="156"/>
    </location>
</feature>
<dbReference type="Proteomes" id="UP001189619">
    <property type="component" value="Chromosome"/>
</dbReference>
<keyword evidence="2" id="KW-0812">Transmembrane</keyword>
<dbReference type="RefSeq" id="WP_304414614.1">
    <property type="nucleotide sequence ID" value="NZ_OY569118.1"/>
</dbReference>
<keyword evidence="2" id="KW-1133">Transmembrane helix</keyword>
<name>A0AA48M9Q6_9BACL</name>
<dbReference type="AlphaFoldDB" id="A0AA48M9Q6"/>
<feature type="compositionally biased region" description="Polar residues" evidence="1">
    <location>
        <begin position="139"/>
        <end position="148"/>
    </location>
</feature>
<accession>A0AA48M9Q6</accession>
<evidence type="ECO:0000313" key="4">
    <source>
        <dbReference type="Proteomes" id="UP001189619"/>
    </source>
</evidence>
<organism evidence="3 4">
    <name type="scientific">Brevibacillus aydinogluensis</name>
    <dbReference type="NCBI Taxonomy" id="927786"/>
    <lineage>
        <taxon>Bacteria</taxon>
        <taxon>Bacillati</taxon>
        <taxon>Bacillota</taxon>
        <taxon>Bacilli</taxon>
        <taxon>Bacillales</taxon>
        <taxon>Paenibacillaceae</taxon>
        <taxon>Brevibacillus</taxon>
    </lineage>
</organism>
<evidence type="ECO:0000256" key="1">
    <source>
        <dbReference type="SAM" id="MobiDB-lite"/>
    </source>
</evidence>
<keyword evidence="2" id="KW-0472">Membrane</keyword>
<protein>
    <submittedName>
        <fullName evidence="3">Uncharacterized protein</fullName>
    </submittedName>
</protein>
<evidence type="ECO:0000313" key="3">
    <source>
        <dbReference type="EMBL" id="CAJ1003857.1"/>
    </source>
</evidence>
<keyword evidence="4" id="KW-1185">Reference proteome</keyword>
<dbReference type="KEGG" id="bayd:BSPP4475_16155"/>
<feature type="compositionally biased region" description="Low complexity" evidence="1">
    <location>
        <begin position="44"/>
        <end position="54"/>
    </location>
</feature>
<dbReference type="EMBL" id="OY569118">
    <property type="protein sequence ID" value="CAJ1003857.1"/>
    <property type="molecule type" value="Genomic_DNA"/>
</dbReference>
<sequence>MGESVKKPLWKKWWFWVLIIFVIGALSNLTGKNEENIATAPVQNTSENSNTTTKEPTEEEWQASYRQIALSEARTVLELTQKKTISDERIESAVKVIRSQAEKIKGEDQQKFIDLASFVESKDLEKTKELYLSLGGTPIETTQETQDAAQPAQAEK</sequence>
<proteinExistence type="predicted"/>
<feature type="region of interest" description="Disordered" evidence="1">
    <location>
        <begin position="40"/>
        <end position="62"/>
    </location>
</feature>